<protein>
    <submittedName>
        <fullName evidence="2">Uncharacterized protein</fullName>
    </submittedName>
</protein>
<evidence type="ECO:0000256" key="1">
    <source>
        <dbReference type="SAM" id="MobiDB-lite"/>
    </source>
</evidence>
<keyword evidence="3" id="KW-1185">Reference proteome</keyword>
<dbReference type="AlphaFoldDB" id="A1ALJ2"/>
<accession>A1ALJ2</accession>
<evidence type="ECO:0000313" key="3">
    <source>
        <dbReference type="Proteomes" id="UP000006732"/>
    </source>
</evidence>
<gene>
    <name evidence="2" type="ordered locus">Ppro_0581</name>
</gene>
<proteinExistence type="predicted"/>
<organism evidence="2 3">
    <name type="scientific">Pelobacter propionicus (strain DSM 2379 / NBRC 103807 / OttBd1)</name>
    <dbReference type="NCBI Taxonomy" id="338966"/>
    <lineage>
        <taxon>Bacteria</taxon>
        <taxon>Pseudomonadati</taxon>
        <taxon>Thermodesulfobacteriota</taxon>
        <taxon>Desulfuromonadia</taxon>
        <taxon>Desulfuromonadales</taxon>
        <taxon>Desulfuromonadaceae</taxon>
        <taxon>Pelobacter</taxon>
    </lineage>
</organism>
<sequence>MQYIATTKHSILRIGALRFTSPTPYRPCPQHTPEQKTRIRSPGKAEDGNRKQTIGKRVSRHPLSAPSSRFLLFVWRSSWQ</sequence>
<feature type="compositionally biased region" description="Basic and acidic residues" evidence="1">
    <location>
        <begin position="33"/>
        <end position="50"/>
    </location>
</feature>
<dbReference type="EMBL" id="CP000482">
    <property type="protein sequence ID" value="ABK98212.1"/>
    <property type="molecule type" value="Genomic_DNA"/>
</dbReference>
<dbReference type="STRING" id="338966.Ppro_0581"/>
<name>A1ALJ2_PELPD</name>
<dbReference type="HOGENOM" id="CLU_2586597_0_0_7"/>
<dbReference type="KEGG" id="ppd:Ppro_0581"/>
<feature type="region of interest" description="Disordered" evidence="1">
    <location>
        <begin position="21"/>
        <end position="61"/>
    </location>
</feature>
<evidence type="ECO:0000313" key="2">
    <source>
        <dbReference type="EMBL" id="ABK98212.1"/>
    </source>
</evidence>
<reference evidence="2 3" key="1">
    <citation type="submission" date="2006-10" db="EMBL/GenBank/DDBJ databases">
        <title>Complete sequence of chromosome of Pelobacter propionicus DSM 2379.</title>
        <authorList>
            <consortium name="US DOE Joint Genome Institute"/>
            <person name="Copeland A."/>
            <person name="Lucas S."/>
            <person name="Lapidus A."/>
            <person name="Barry K."/>
            <person name="Detter J.C."/>
            <person name="Glavina del Rio T."/>
            <person name="Hammon N."/>
            <person name="Israni S."/>
            <person name="Dalin E."/>
            <person name="Tice H."/>
            <person name="Pitluck S."/>
            <person name="Saunders E."/>
            <person name="Brettin T."/>
            <person name="Bruce D."/>
            <person name="Han C."/>
            <person name="Tapia R."/>
            <person name="Schmutz J."/>
            <person name="Larimer F."/>
            <person name="Land M."/>
            <person name="Hauser L."/>
            <person name="Kyrpides N."/>
            <person name="Kim E."/>
            <person name="Lovley D."/>
            <person name="Richardson P."/>
        </authorList>
    </citation>
    <scope>NUCLEOTIDE SEQUENCE [LARGE SCALE GENOMIC DNA]</scope>
    <source>
        <strain evidence="3">DSM 2379 / NBRC 103807 / OttBd1</strain>
    </source>
</reference>
<dbReference type="Proteomes" id="UP000006732">
    <property type="component" value="Chromosome"/>
</dbReference>